<dbReference type="Proteomes" id="UP000536275">
    <property type="component" value="Unassembled WGS sequence"/>
</dbReference>
<name>A0A8H6BRA2_CANAX</name>
<evidence type="ECO:0000313" key="1">
    <source>
        <dbReference type="EMBL" id="KAF6059975.1"/>
    </source>
</evidence>
<dbReference type="EMBL" id="JABWAD010000069">
    <property type="protein sequence ID" value="KAF6059975.1"/>
    <property type="molecule type" value="Genomic_DNA"/>
</dbReference>
<comment type="caution">
    <text evidence="1">The sequence shown here is derived from an EMBL/GenBank/DDBJ whole genome shotgun (WGS) entry which is preliminary data.</text>
</comment>
<dbReference type="AlphaFoldDB" id="A0A8H6BRA2"/>
<protein>
    <submittedName>
        <fullName evidence="1">Uncharacterized protein</fullName>
    </submittedName>
</protein>
<organism evidence="1 2">
    <name type="scientific">Candida albicans</name>
    <name type="common">Yeast</name>
    <dbReference type="NCBI Taxonomy" id="5476"/>
    <lineage>
        <taxon>Eukaryota</taxon>
        <taxon>Fungi</taxon>
        <taxon>Dikarya</taxon>
        <taxon>Ascomycota</taxon>
        <taxon>Saccharomycotina</taxon>
        <taxon>Pichiomycetes</taxon>
        <taxon>Debaryomycetaceae</taxon>
        <taxon>Candida/Lodderomyces clade</taxon>
        <taxon>Candida</taxon>
    </lineage>
</organism>
<proteinExistence type="predicted"/>
<evidence type="ECO:0000313" key="2">
    <source>
        <dbReference type="Proteomes" id="UP000536275"/>
    </source>
</evidence>
<gene>
    <name evidence="1" type="ORF">FOB64_006957</name>
</gene>
<reference evidence="1 2" key="1">
    <citation type="submission" date="2020-03" db="EMBL/GenBank/DDBJ databases">
        <title>FDA dAtabase for Regulatory Grade micrObial Sequences (FDA-ARGOS): Supporting development and validation of Infectious Disease Dx tests.</title>
        <authorList>
            <person name="Campos J."/>
            <person name="Goldberg B."/>
            <person name="Tallon L."/>
            <person name="Sadzewicz L."/>
            <person name="Vavikolanu K."/>
            <person name="Mehta A."/>
            <person name="Aluvathingal J."/>
            <person name="Nadendla S."/>
            <person name="Nandy P."/>
            <person name="Geyer C."/>
            <person name="Yan Y."/>
            <person name="Sichtig H."/>
        </authorList>
    </citation>
    <scope>NUCLEOTIDE SEQUENCE [LARGE SCALE GENOMIC DNA]</scope>
    <source>
        <strain evidence="1 2">FDAARGOS_656</strain>
    </source>
</reference>
<sequence length="77" mass="8452">MEVAVNLAQEQGQLRAEMRLWSTFDVAGTVMDMARVSIADNGIIVVANVAVVCSLRDYVADENIVLTRLIVVSMQIK</sequence>
<accession>A0A8H6BRA2</accession>